<evidence type="ECO:0000313" key="3">
    <source>
        <dbReference type="EMBL" id="TFW11360.1"/>
    </source>
</evidence>
<sequence length="197" mass="20866">MKKINSLLAALLLSTVGAAHADVINFNTASTAFWISSYETNGFHFQTISDGMATMADAPTYWNGNGTPHLLTWTNVTSFSGVSMTKAGEQFSLNSFDYGNGYTAGNSSPTGFEVTGTTATGSVVALIDYSTTGIFTYNFGAGWDHLTAVEFKALGGGNRAIFDNIVVNEQRSDVPEPGSLALVGLGVAALSRLRRRK</sequence>
<organism evidence="3 4">
    <name type="scientific">Zemynaea arenosa</name>
    <dbReference type="NCBI Taxonomy" id="2561931"/>
    <lineage>
        <taxon>Bacteria</taxon>
        <taxon>Pseudomonadati</taxon>
        <taxon>Pseudomonadota</taxon>
        <taxon>Betaproteobacteria</taxon>
        <taxon>Burkholderiales</taxon>
        <taxon>Oxalobacteraceae</taxon>
        <taxon>Telluria group</taxon>
        <taxon>Zemynaea</taxon>
    </lineage>
</organism>
<dbReference type="EMBL" id="SPVF01000267">
    <property type="protein sequence ID" value="TFW11360.1"/>
    <property type="molecule type" value="Genomic_DNA"/>
</dbReference>
<feature type="domain" description="Ice-binding protein C-terminal" evidence="2">
    <location>
        <begin position="173"/>
        <end position="195"/>
    </location>
</feature>
<dbReference type="NCBIfam" id="TIGR02595">
    <property type="entry name" value="PEP_CTERM"/>
    <property type="match status" value="1"/>
</dbReference>
<proteinExistence type="predicted"/>
<evidence type="ECO:0000256" key="1">
    <source>
        <dbReference type="SAM" id="SignalP"/>
    </source>
</evidence>
<accession>A0A4Y9RQI8</accession>
<dbReference type="Pfam" id="PF07589">
    <property type="entry name" value="PEP-CTERM"/>
    <property type="match status" value="1"/>
</dbReference>
<keyword evidence="1" id="KW-0732">Signal</keyword>
<reference evidence="3 4" key="1">
    <citation type="submission" date="2019-03" db="EMBL/GenBank/DDBJ databases">
        <title>Draft Genome Sequence of Massilia arenosa sp. nov., a Novel Massilia Species Isolated from a Sandy-loam Maize Soil.</title>
        <authorList>
            <person name="Raths R."/>
            <person name="Peta V."/>
            <person name="Bucking H."/>
        </authorList>
    </citation>
    <scope>NUCLEOTIDE SEQUENCE [LARGE SCALE GENOMIC DNA]</scope>
    <source>
        <strain evidence="3 4">MC02</strain>
    </source>
</reference>
<evidence type="ECO:0000313" key="4">
    <source>
        <dbReference type="Proteomes" id="UP000298438"/>
    </source>
</evidence>
<feature type="chain" id="PRO_5021205716" evidence="1">
    <location>
        <begin position="22"/>
        <end position="197"/>
    </location>
</feature>
<comment type="caution">
    <text evidence="3">The sequence shown here is derived from an EMBL/GenBank/DDBJ whole genome shotgun (WGS) entry which is preliminary data.</text>
</comment>
<dbReference type="RefSeq" id="WP_135209354.1">
    <property type="nucleotide sequence ID" value="NZ_SPVF01000267.1"/>
</dbReference>
<dbReference type="Proteomes" id="UP000298438">
    <property type="component" value="Unassembled WGS sequence"/>
</dbReference>
<keyword evidence="4" id="KW-1185">Reference proteome</keyword>
<protein>
    <submittedName>
        <fullName evidence="3">PEP-CTERM sorting domain-containing protein</fullName>
    </submittedName>
</protein>
<dbReference type="AlphaFoldDB" id="A0A4Y9RQI8"/>
<feature type="signal peptide" evidence="1">
    <location>
        <begin position="1"/>
        <end position="21"/>
    </location>
</feature>
<evidence type="ECO:0000259" key="2">
    <source>
        <dbReference type="Pfam" id="PF07589"/>
    </source>
</evidence>
<gene>
    <name evidence="3" type="ORF">E4L96_21930</name>
</gene>
<name>A0A4Y9RQI8_9BURK</name>
<dbReference type="InterPro" id="IPR013424">
    <property type="entry name" value="Ice-binding_C"/>
</dbReference>